<dbReference type="AlphaFoldDB" id="A0A161XFX3"/>
<dbReference type="RefSeq" id="WP_063340765.1">
    <property type="nucleotide sequence ID" value="NZ_LUKJ01000002.1"/>
</dbReference>
<feature type="compositionally biased region" description="Polar residues" evidence="1">
    <location>
        <begin position="1"/>
        <end position="12"/>
    </location>
</feature>
<evidence type="ECO:0000313" key="3">
    <source>
        <dbReference type="Proteomes" id="UP000076489"/>
    </source>
</evidence>
<reference evidence="2 3" key="2">
    <citation type="journal article" date="2018" name="Nature">
        <title>Mutant phenotypes for thousands of bacterial genes of unknown function.</title>
        <authorList>
            <person name="Price M.N."/>
            <person name="Wetmore K.M."/>
            <person name="Waters R.J."/>
            <person name="Callaghan M."/>
            <person name="Ray J."/>
            <person name="Liu H."/>
            <person name="Kuehl J.V."/>
            <person name="Melnyk R.A."/>
            <person name="Lamson J.S."/>
            <person name="Suh Y."/>
            <person name="Carlson H.K."/>
            <person name="Esquivel Z."/>
            <person name="Sadeeshkumar H."/>
            <person name="Chakraborty R."/>
            <person name="Zane G.M."/>
            <person name="Rubin B.E."/>
            <person name="Wall J.D."/>
            <person name="Visel A."/>
            <person name="Bristow J."/>
            <person name="Blow M.J."/>
            <person name="Arkin A.P."/>
            <person name="Deutschbauer A.M."/>
        </authorList>
    </citation>
    <scope>NUCLEOTIDE SEQUENCE [LARGE SCALE GENOMIC DNA]</scope>
    <source>
        <strain evidence="2 3">FW300-N1B4</strain>
    </source>
</reference>
<comment type="caution">
    <text evidence="2">The sequence shown here is derived from an EMBL/GenBank/DDBJ whole genome shotgun (WGS) entry which is preliminary data.</text>
</comment>
<reference evidence="3" key="1">
    <citation type="submission" date="2016-03" db="EMBL/GenBank/DDBJ databases">
        <authorList>
            <person name="Ray J."/>
            <person name="Price M."/>
            <person name="Deutschbauer A."/>
        </authorList>
    </citation>
    <scope>NUCLEOTIDE SEQUENCE [LARGE SCALE GENOMIC DNA]</scope>
    <source>
        <strain evidence="3">FW300-N1B4</strain>
    </source>
</reference>
<evidence type="ECO:0000256" key="1">
    <source>
        <dbReference type="SAM" id="MobiDB-lite"/>
    </source>
</evidence>
<evidence type="ECO:0000313" key="2">
    <source>
        <dbReference type="EMBL" id="KZN20718.1"/>
    </source>
</evidence>
<feature type="region of interest" description="Disordered" evidence="1">
    <location>
        <begin position="1"/>
        <end position="20"/>
    </location>
</feature>
<name>A0A161XFX3_PSEFL</name>
<gene>
    <name evidence="2" type="ORF">A1D17_04025</name>
</gene>
<proteinExistence type="predicted"/>
<dbReference type="Proteomes" id="UP000076489">
    <property type="component" value="Unassembled WGS sequence"/>
</dbReference>
<accession>A0A161XFX3</accession>
<organism evidence="2 3">
    <name type="scientific">Pseudomonas fluorescens</name>
    <dbReference type="NCBI Taxonomy" id="294"/>
    <lineage>
        <taxon>Bacteria</taxon>
        <taxon>Pseudomonadati</taxon>
        <taxon>Pseudomonadota</taxon>
        <taxon>Gammaproteobacteria</taxon>
        <taxon>Pseudomonadales</taxon>
        <taxon>Pseudomonadaceae</taxon>
        <taxon>Pseudomonas</taxon>
    </lineage>
</organism>
<protein>
    <submittedName>
        <fullName evidence="2">Uncharacterized protein</fullName>
    </submittedName>
</protein>
<sequence length="81" mass="8499">MSTQKNQLSLPQGFSGVTAHSKPLQSDEAYLAVGDDGIVGGGCFTESPETVSWFKDAVAHGAQVLRGPRSIANQLIGERLA</sequence>
<dbReference type="EMBL" id="LUKJ01000002">
    <property type="protein sequence ID" value="KZN20718.1"/>
    <property type="molecule type" value="Genomic_DNA"/>
</dbReference>